<feature type="transmembrane region" description="Helical" evidence="8">
    <location>
        <begin position="15"/>
        <end position="40"/>
    </location>
</feature>
<organism evidence="9 10">
    <name type="scientific">Agrobacterium cavarae</name>
    <dbReference type="NCBI Taxonomy" id="2528239"/>
    <lineage>
        <taxon>Bacteria</taxon>
        <taxon>Pseudomonadati</taxon>
        <taxon>Pseudomonadota</taxon>
        <taxon>Alphaproteobacteria</taxon>
        <taxon>Hyphomicrobiales</taxon>
        <taxon>Rhizobiaceae</taxon>
        <taxon>Rhizobium/Agrobacterium group</taxon>
        <taxon>Agrobacterium</taxon>
    </lineage>
</organism>
<comment type="caution">
    <text evidence="9">The sequence shown here is derived from an EMBL/GenBank/DDBJ whole genome shotgun (WGS) entry which is preliminary data.</text>
</comment>
<comment type="similarity">
    <text evidence="2">Belongs to the VirD4/TraG family.</text>
</comment>
<evidence type="ECO:0000256" key="2">
    <source>
        <dbReference type="ARBA" id="ARBA00008806"/>
    </source>
</evidence>
<keyword evidence="6 8" id="KW-1133">Transmembrane helix</keyword>
<dbReference type="Gene3D" id="3.40.50.300">
    <property type="entry name" value="P-loop containing nucleotide triphosphate hydrolases"/>
    <property type="match status" value="1"/>
</dbReference>
<evidence type="ECO:0000256" key="7">
    <source>
        <dbReference type="ARBA" id="ARBA00023136"/>
    </source>
</evidence>
<dbReference type="PANTHER" id="PTHR37937">
    <property type="entry name" value="CONJUGATIVE TRANSFER: DNA TRANSPORT"/>
    <property type="match status" value="1"/>
</dbReference>
<dbReference type="CDD" id="cd01127">
    <property type="entry name" value="TrwB_TraG_TraD_VirD4"/>
    <property type="match status" value="2"/>
</dbReference>
<sequence length="550" mass="60675">MTVWGFAKPVVTAPFLGAICAAIGWVNAGTIIFLDFVVHWALGAEQGVISQVLLVVAKHLPLVFGVFGFMGAFVSEVPVQSVFGTARWASTKDIALMRGKDRAGLIIGRDPQTKTLLRYDGPSHLMTMAPTRTGKGVGTVIPNLLTLQRSVICIDPKGENARITARARERFGALHVLEPFGVTDWQSSCFNPFAHLDANDLDIAEHAGTLADALVYDEPGSSGDAHWNEEARALIAGLIMMVVASEPPHLRHPATLRDYLTRPPKAFADLLTRMQESTSCDGLIARAANRHLGKSDREASGVLSSAQRHTHFLDSPRMKQVMERSDFQFIDLKQRTQSVFLVLPPDRLGTYARWLRLMITQSLTEMVRDRHGASPSQSITASEAAATSFCKQKKVAPANKSVLFLLDEFASLGRLDAVVRAMGLMAGYGVQLWPILQDIHQLRALYGKGANTFLANAGVLQVFGVNDIETAELVARSIGKRDAHHMTASHSEGKQTNSEHIAARNLINADEIMRLPDDRIILLRQGHYPAKLRKIRYYEDKEFKDLFERI</sequence>
<dbReference type="RefSeq" id="WP_130977707.1">
    <property type="nucleotide sequence ID" value="NZ_SISF01000027.1"/>
</dbReference>
<evidence type="ECO:0000313" key="9">
    <source>
        <dbReference type="EMBL" id="TBN14147.1"/>
    </source>
</evidence>
<dbReference type="InterPro" id="IPR051539">
    <property type="entry name" value="T4SS-coupling_protein"/>
</dbReference>
<keyword evidence="10" id="KW-1185">Reference proteome</keyword>
<keyword evidence="3" id="KW-1003">Cell membrane</keyword>
<evidence type="ECO:0000256" key="6">
    <source>
        <dbReference type="ARBA" id="ARBA00022989"/>
    </source>
</evidence>
<dbReference type="GeneID" id="301041269"/>
<evidence type="ECO:0000256" key="3">
    <source>
        <dbReference type="ARBA" id="ARBA00022475"/>
    </source>
</evidence>
<dbReference type="Pfam" id="PF02534">
    <property type="entry name" value="T4SS-DNA_transf"/>
    <property type="match status" value="1"/>
</dbReference>
<comment type="subcellular location">
    <subcellularLocation>
        <location evidence="1">Cell membrane</location>
        <topology evidence="1">Multi-pass membrane protein</topology>
    </subcellularLocation>
</comment>
<evidence type="ECO:0000256" key="5">
    <source>
        <dbReference type="ARBA" id="ARBA00022971"/>
    </source>
</evidence>
<keyword evidence="7 8" id="KW-0472">Membrane</keyword>
<keyword evidence="4 8" id="KW-0812">Transmembrane</keyword>
<reference evidence="9 10" key="1">
    <citation type="submission" date="2019-02" db="EMBL/GenBank/DDBJ databases">
        <title>Current taxonomic status of genus Agrobacterium and description of Agrobacterium cavarae sp. nov. isolated from maize roots.</title>
        <authorList>
            <person name="Flores-Felix J.D."/>
            <person name="Menendez E."/>
            <person name="Ramirez-Bahena M.H."/>
            <person name="Garcia-Fraile P."/>
            <person name="Velazquez E."/>
        </authorList>
    </citation>
    <scope>NUCLEOTIDE SEQUENCE [LARGE SCALE GENOMIC DNA]</scope>
    <source>
        <strain evidence="9 10">RZME10</strain>
    </source>
</reference>
<evidence type="ECO:0000313" key="10">
    <source>
        <dbReference type="Proteomes" id="UP000294239"/>
    </source>
</evidence>
<evidence type="ECO:0000256" key="4">
    <source>
        <dbReference type="ARBA" id="ARBA00022692"/>
    </source>
</evidence>
<dbReference type="PANTHER" id="PTHR37937:SF1">
    <property type="entry name" value="CONJUGATIVE TRANSFER: DNA TRANSPORT"/>
    <property type="match status" value="1"/>
</dbReference>
<feature type="transmembrane region" description="Helical" evidence="8">
    <location>
        <begin position="52"/>
        <end position="74"/>
    </location>
</feature>
<proteinExistence type="inferred from homology"/>
<dbReference type="InterPro" id="IPR003688">
    <property type="entry name" value="TraG/VirD4"/>
</dbReference>
<name>A0ABY1YCS8_9HYPH</name>
<accession>A0ABY1YCS8</accession>
<keyword evidence="5" id="KW-0184">Conjugation</keyword>
<evidence type="ECO:0000256" key="1">
    <source>
        <dbReference type="ARBA" id="ARBA00004651"/>
    </source>
</evidence>
<dbReference type="Proteomes" id="UP000294239">
    <property type="component" value="Unassembled WGS sequence"/>
</dbReference>
<dbReference type="InterPro" id="IPR027417">
    <property type="entry name" value="P-loop_NTPase"/>
</dbReference>
<dbReference type="EMBL" id="SISF01000027">
    <property type="protein sequence ID" value="TBN14147.1"/>
    <property type="molecule type" value="Genomic_DNA"/>
</dbReference>
<protein>
    <submittedName>
        <fullName evidence="9">Type IV secretory system conjugative DNA transfer family protein</fullName>
    </submittedName>
</protein>
<evidence type="ECO:0000256" key="8">
    <source>
        <dbReference type="SAM" id="Phobius"/>
    </source>
</evidence>
<gene>
    <name evidence="9" type="ORF">EYC79_08760</name>
</gene>
<dbReference type="SUPFAM" id="SSF52540">
    <property type="entry name" value="P-loop containing nucleoside triphosphate hydrolases"/>
    <property type="match status" value="1"/>
</dbReference>